<proteinExistence type="predicted"/>
<dbReference type="EMBL" id="GL983551">
    <property type="protein sequence ID" value="EGR32911.1"/>
    <property type="molecule type" value="Genomic_DNA"/>
</dbReference>
<dbReference type="Pfam" id="PF12769">
    <property type="entry name" value="PNTB_4TM"/>
    <property type="match status" value="1"/>
</dbReference>
<keyword evidence="1" id="KW-0812">Transmembrane</keyword>
<feature type="transmembrane region" description="Helical" evidence="1">
    <location>
        <begin position="70"/>
        <end position="88"/>
    </location>
</feature>
<evidence type="ECO:0000313" key="4">
    <source>
        <dbReference type="Proteomes" id="UP000008983"/>
    </source>
</evidence>
<dbReference type="InterPro" id="IPR024605">
    <property type="entry name" value="NADP_transhyd_a_C"/>
</dbReference>
<dbReference type="Proteomes" id="UP000008983">
    <property type="component" value="Unassembled WGS sequence"/>
</dbReference>
<reference evidence="3 4" key="1">
    <citation type="submission" date="2011-07" db="EMBL/GenBank/DDBJ databases">
        <authorList>
            <person name="Coyne R."/>
            <person name="Brami D."/>
            <person name="Johnson J."/>
            <person name="Hostetler J."/>
            <person name="Hannick L."/>
            <person name="Clark T."/>
            <person name="Cassidy-Hanley D."/>
            <person name="Inman J."/>
        </authorList>
    </citation>
    <scope>NUCLEOTIDE SEQUENCE [LARGE SCALE GENOMIC DNA]</scope>
    <source>
        <strain evidence="3 4">G5</strain>
    </source>
</reference>
<keyword evidence="1" id="KW-0472">Membrane</keyword>
<protein>
    <submittedName>
        <fullName evidence="3">Nad transhydrogenase beta subunit family protein, putative</fullName>
    </submittedName>
</protein>
<feature type="transmembrane region" description="Helical" evidence="1">
    <location>
        <begin position="130"/>
        <end position="153"/>
    </location>
</feature>
<dbReference type="InParanoid" id="G0QPE3"/>
<keyword evidence="1" id="KW-1133">Transmembrane helix</keyword>
<feature type="domain" description="NAD(P) transhydrogenase alpha subunit C-terminal" evidence="2">
    <location>
        <begin position="73"/>
        <end position="160"/>
    </location>
</feature>
<evidence type="ECO:0000313" key="3">
    <source>
        <dbReference type="EMBL" id="EGR32911.1"/>
    </source>
</evidence>
<name>G0QPE3_ICHMU</name>
<feature type="transmembrane region" description="Helical" evidence="1">
    <location>
        <begin position="95"/>
        <end position="118"/>
    </location>
</feature>
<gene>
    <name evidence="3" type="ORF">IMG5_067080</name>
</gene>
<keyword evidence="4" id="KW-1185">Reference proteome</keyword>
<dbReference type="RefSeq" id="XP_004036897.1">
    <property type="nucleotide sequence ID" value="XM_004036849.1"/>
</dbReference>
<evidence type="ECO:0000256" key="1">
    <source>
        <dbReference type="SAM" id="Phobius"/>
    </source>
</evidence>
<feature type="transmembrane region" description="Helical" evidence="1">
    <location>
        <begin position="45"/>
        <end position="64"/>
    </location>
</feature>
<sequence>MEGEQNLTEAQKAEKKLKGGIKQAEDYFAQNFDQQKQEEIKNNHVFQVSIVFISILIICGFLSFYGDSRFITQLSVFILALYVGQTIINQVHRGLYTALLILLVIVGSTISIACMIIFSFSDTEERYQPFSVIATIANVFSTASLVSGFCLLFRCVYSFHNFQVKNIEK</sequence>
<organism evidence="3 4">
    <name type="scientific">Ichthyophthirius multifiliis</name>
    <name type="common">White spot disease agent</name>
    <name type="synonym">Ich</name>
    <dbReference type="NCBI Taxonomy" id="5932"/>
    <lineage>
        <taxon>Eukaryota</taxon>
        <taxon>Sar</taxon>
        <taxon>Alveolata</taxon>
        <taxon>Ciliophora</taxon>
        <taxon>Intramacronucleata</taxon>
        <taxon>Oligohymenophorea</taxon>
        <taxon>Hymenostomatida</taxon>
        <taxon>Ophryoglenina</taxon>
        <taxon>Ichthyophthirius</taxon>
    </lineage>
</organism>
<dbReference type="GeneID" id="14909079"/>
<dbReference type="AlphaFoldDB" id="G0QPE3"/>
<evidence type="ECO:0000259" key="2">
    <source>
        <dbReference type="Pfam" id="PF12769"/>
    </source>
</evidence>
<accession>G0QPE3</accession>